<dbReference type="RefSeq" id="WP_246915117.1">
    <property type="nucleotide sequence ID" value="NZ_CP090145.1"/>
</dbReference>
<keyword evidence="2" id="KW-0175">Coiled coil</keyword>
<dbReference type="PANTHER" id="PTHR42987:SF4">
    <property type="entry name" value="PROTEASE SOHB-RELATED"/>
    <property type="match status" value="1"/>
</dbReference>
<sequence>MNSNLVSLLNSPWMITDLGASSLMPNLLSIVKGTKIEAIENKIPVVFNSIDDDSYYEDLPESSSNSQYISVLSIKQPLFKYDQMCGPIGTRTMMRVLKEWESNDSIIGVVFDIDCPGGQVSGLAEFCEFIFNYSKPTVSFTDGTQASASEYVASACNYKIAHKYAEYLGSIGTMLKYVDLDGILKNEGAVIEDIYATGSSRKNEEHRKKQNENSNELIIQNILNPAREQFVSDIKKFRKSIDETLFEGQIVRPEEALSKGLIDEIGTMQTAFDKVVELSKAKKPSNNLNSNSNMNQKSLPKVEAVLGLDAPLALSENGSYLNTEQLDTIENRLDALETENSTLQTTVANATTEKDTAVKAVTDQLTEATNNAAAFETSVDAVLTNLGMEVKGTITEKLTALNTKTQVLGKGDGANHTNVKADGNATPTLDYVDATASHNQIANSIK</sequence>
<gene>
    <name evidence="4" type="ORF">LXD69_10125</name>
</gene>
<keyword evidence="5" id="KW-1185">Reference proteome</keyword>
<evidence type="ECO:0000313" key="4">
    <source>
        <dbReference type="EMBL" id="UOX32408.1"/>
    </source>
</evidence>
<evidence type="ECO:0000259" key="3">
    <source>
        <dbReference type="Pfam" id="PF01343"/>
    </source>
</evidence>
<dbReference type="PANTHER" id="PTHR42987">
    <property type="entry name" value="PEPTIDASE S49"/>
    <property type="match status" value="1"/>
</dbReference>
<feature type="domain" description="Peptidase S49" evidence="3">
    <location>
        <begin position="134"/>
        <end position="280"/>
    </location>
</feature>
<dbReference type="Proteomes" id="UP000830454">
    <property type="component" value="Chromosome"/>
</dbReference>
<accession>A0ABY4HIL9</accession>
<dbReference type="EMBL" id="CP090145">
    <property type="protein sequence ID" value="UOX32408.1"/>
    <property type="molecule type" value="Genomic_DNA"/>
</dbReference>
<reference evidence="4" key="2">
    <citation type="submission" date="2022-04" db="EMBL/GenBank/DDBJ databases">
        <title>Complete Genome Sequence of Flavobacterium sediminilitoris YSM-43, Isolated from a Tidal Sediment.</title>
        <authorList>
            <person name="Lee P.A."/>
        </authorList>
    </citation>
    <scope>NUCLEOTIDE SEQUENCE</scope>
    <source>
        <strain evidence="4">YSM-43</strain>
    </source>
</reference>
<evidence type="ECO:0000313" key="5">
    <source>
        <dbReference type="Proteomes" id="UP000830454"/>
    </source>
</evidence>
<dbReference type="InterPro" id="IPR029045">
    <property type="entry name" value="ClpP/crotonase-like_dom_sf"/>
</dbReference>
<proteinExistence type="inferred from homology"/>
<organism evidence="4 5">
    <name type="scientific">Flavobacterium sediminilitoris</name>
    <dbReference type="NCBI Taxonomy" id="2024526"/>
    <lineage>
        <taxon>Bacteria</taxon>
        <taxon>Pseudomonadati</taxon>
        <taxon>Bacteroidota</taxon>
        <taxon>Flavobacteriia</taxon>
        <taxon>Flavobacteriales</taxon>
        <taxon>Flavobacteriaceae</taxon>
        <taxon>Flavobacterium</taxon>
    </lineage>
</organism>
<feature type="coiled-coil region" evidence="2">
    <location>
        <begin position="326"/>
        <end position="353"/>
    </location>
</feature>
<comment type="similarity">
    <text evidence="1">Belongs to the peptidase S49 family.</text>
</comment>
<dbReference type="Gene3D" id="3.90.226.10">
    <property type="entry name" value="2-enoyl-CoA Hydratase, Chain A, domain 1"/>
    <property type="match status" value="1"/>
</dbReference>
<name>A0ABY4HIL9_9FLAO</name>
<protein>
    <submittedName>
        <fullName evidence="4">S49 family peptidase</fullName>
    </submittedName>
</protein>
<dbReference type="Pfam" id="PF01343">
    <property type="entry name" value="Peptidase_S49"/>
    <property type="match status" value="1"/>
</dbReference>
<dbReference type="InterPro" id="IPR002142">
    <property type="entry name" value="Peptidase_S49"/>
</dbReference>
<reference evidence="4" key="1">
    <citation type="submission" date="2021-12" db="EMBL/GenBank/DDBJ databases">
        <authorList>
            <person name="Cha I.-T."/>
            <person name="Lee K.-E."/>
            <person name="Park S.-J."/>
        </authorList>
    </citation>
    <scope>NUCLEOTIDE SEQUENCE</scope>
    <source>
        <strain evidence="4">YSM-43</strain>
    </source>
</reference>
<dbReference type="SUPFAM" id="SSF52096">
    <property type="entry name" value="ClpP/crotonase"/>
    <property type="match status" value="1"/>
</dbReference>
<evidence type="ECO:0000256" key="2">
    <source>
        <dbReference type="SAM" id="Coils"/>
    </source>
</evidence>
<evidence type="ECO:0000256" key="1">
    <source>
        <dbReference type="ARBA" id="ARBA00008683"/>
    </source>
</evidence>